<accession>R7UBE1</accession>
<dbReference type="OMA" id="NIHALIC"/>
<protein>
    <submittedName>
        <fullName evidence="1 2">Uncharacterized protein</fullName>
    </submittedName>
</protein>
<reference evidence="3" key="1">
    <citation type="submission" date="2012-12" db="EMBL/GenBank/DDBJ databases">
        <authorList>
            <person name="Hellsten U."/>
            <person name="Grimwood J."/>
            <person name="Chapman J.A."/>
            <person name="Shapiro H."/>
            <person name="Aerts A."/>
            <person name="Otillar R.P."/>
            <person name="Terry A.Y."/>
            <person name="Boore J.L."/>
            <person name="Simakov O."/>
            <person name="Marletaz F."/>
            <person name="Cho S.-J."/>
            <person name="Edsinger-Gonzales E."/>
            <person name="Havlak P."/>
            <person name="Kuo D.-H."/>
            <person name="Larsson T."/>
            <person name="Lv J."/>
            <person name="Arendt D."/>
            <person name="Savage R."/>
            <person name="Osoegawa K."/>
            <person name="de Jong P."/>
            <person name="Lindberg D.R."/>
            <person name="Seaver E.C."/>
            <person name="Weisblat D.A."/>
            <person name="Putnam N.H."/>
            <person name="Grigoriev I.V."/>
            <person name="Rokhsar D.S."/>
        </authorList>
    </citation>
    <scope>NUCLEOTIDE SEQUENCE</scope>
    <source>
        <strain evidence="3">I ESC-2004</strain>
    </source>
</reference>
<dbReference type="EMBL" id="AMQN01009638">
    <property type="status" value="NOT_ANNOTATED_CDS"/>
    <property type="molecule type" value="Genomic_DNA"/>
</dbReference>
<sequence>LKLQFNIDGLPLFKSGDGTFWPILGKILNIDSCKPFVVALYYGSEKPPLEDYLHDFVDEMQYLVENGILSNGQHLHIVISSFVCDAPARALLKNIKPHNSYFACEKCITEGDHLGKLCYPDLFAPLRTDASFNAMRDEDHHYGPTPLTRLPIGLVTQVPLDYMHLVCLGVVKKTIKLWRSSSL</sequence>
<dbReference type="PANTHER" id="PTHR33053:SF24">
    <property type="entry name" value="TRANSPOSASE DOMAIN-CONTAINING PROTEIN"/>
    <property type="match status" value="1"/>
</dbReference>
<proteinExistence type="predicted"/>
<dbReference type="STRING" id="283909.R7UBE1"/>
<reference evidence="1 3" key="2">
    <citation type="journal article" date="2013" name="Nature">
        <title>Insights into bilaterian evolution from three spiralian genomes.</title>
        <authorList>
            <person name="Simakov O."/>
            <person name="Marletaz F."/>
            <person name="Cho S.J."/>
            <person name="Edsinger-Gonzales E."/>
            <person name="Havlak P."/>
            <person name="Hellsten U."/>
            <person name="Kuo D.H."/>
            <person name="Larsson T."/>
            <person name="Lv J."/>
            <person name="Arendt D."/>
            <person name="Savage R."/>
            <person name="Osoegawa K."/>
            <person name="de Jong P."/>
            <person name="Grimwood J."/>
            <person name="Chapman J.A."/>
            <person name="Shapiro H."/>
            <person name="Aerts A."/>
            <person name="Otillar R.P."/>
            <person name="Terry A.Y."/>
            <person name="Boore J.L."/>
            <person name="Grigoriev I.V."/>
            <person name="Lindberg D.R."/>
            <person name="Seaver E.C."/>
            <person name="Weisblat D.A."/>
            <person name="Putnam N.H."/>
            <person name="Rokhsar D.S."/>
        </authorList>
    </citation>
    <scope>NUCLEOTIDE SEQUENCE</scope>
    <source>
        <strain evidence="1 3">I ESC-2004</strain>
    </source>
</reference>
<evidence type="ECO:0000313" key="3">
    <source>
        <dbReference type="Proteomes" id="UP000014760"/>
    </source>
</evidence>
<evidence type="ECO:0000313" key="2">
    <source>
        <dbReference type="EnsemblMetazoa" id="CapteP28295"/>
    </source>
</evidence>
<dbReference type="Proteomes" id="UP000014760">
    <property type="component" value="Unassembled WGS sequence"/>
</dbReference>
<feature type="non-terminal residue" evidence="1">
    <location>
        <position position="1"/>
    </location>
</feature>
<feature type="non-terminal residue" evidence="1">
    <location>
        <position position="183"/>
    </location>
</feature>
<gene>
    <name evidence="1" type="ORF">CAPTEDRAFT_28295</name>
</gene>
<dbReference type="EMBL" id="KB305864">
    <property type="protein sequence ID" value="ELU00577.1"/>
    <property type="molecule type" value="Genomic_DNA"/>
</dbReference>
<organism evidence="1">
    <name type="scientific">Capitella teleta</name>
    <name type="common">Polychaete worm</name>
    <dbReference type="NCBI Taxonomy" id="283909"/>
    <lineage>
        <taxon>Eukaryota</taxon>
        <taxon>Metazoa</taxon>
        <taxon>Spiralia</taxon>
        <taxon>Lophotrochozoa</taxon>
        <taxon>Annelida</taxon>
        <taxon>Polychaeta</taxon>
        <taxon>Sedentaria</taxon>
        <taxon>Scolecida</taxon>
        <taxon>Capitellidae</taxon>
        <taxon>Capitella</taxon>
    </lineage>
</organism>
<dbReference type="PANTHER" id="PTHR33053">
    <property type="entry name" value="PROTEIN, PUTATIVE-RELATED"/>
    <property type="match status" value="1"/>
</dbReference>
<evidence type="ECO:0000313" key="1">
    <source>
        <dbReference type="EMBL" id="ELU00577.1"/>
    </source>
</evidence>
<dbReference type="OrthoDB" id="10036512at2759"/>
<dbReference type="HOGENOM" id="CLU_004416_2_1_1"/>
<dbReference type="EnsemblMetazoa" id="CapteT28295">
    <property type="protein sequence ID" value="CapteP28295"/>
    <property type="gene ID" value="CapteG28295"/>
</dbReference>
<reference evidence="2" key="3">
    <citation type="submission" date="2015-06" db="UniProtKB">
        <authorList>
            <consortium name="EnsemblMetazoa"/>
        </authorList>
    </citation>
    <scope>IDENTIFICATION</scope>
</reference>
<dbReference type="AlphaFoldDB" id="R7UBE1"/>
<keyword evidence="3" id="KW-1185">Reference proteome</keyword>
<name>R7UBE1_CAPTE</name>